<keyword evidence="4 9" id="KW-0747">Spliceosome</keyword>
<feature type="domain" description="Sm" evidence="10">
    <location>
        <begin position="1"/>
        <end position="96"/>
    </location>
</feature>
<keyword evidence="5 9" id="KW-0694">RNA-binding</keyword>
<evidence type="ECO:0000256" key="6">
    <source>
        <dbReference type="ARBA" id="ARBA00023187"/>
    </source>
</evidence>
<dbReference type="InterPro" id="IPR047575">
    <property type="entry name" value="Sm"/>
</dbReference>
<comment type="subcellular location">
    <subcellularLocation>
        <location evidence="1 9">Nucleus</location>
    </subcellularLocation>
</comment>
<accession>A0A058Z657</accession>
<comment type="similarity">
    <text evidence="2 9">Belongs to the snRNP Sm proteins family.</text>
</comment>
<keyword evidence="6 9" id="KW-0508">mRNA splicing</keyword>
<dbReference type="AlphaFoldDB" id="A0A058Z657"/>
<dbReference type="PANTHER" id="PTHR15588">
    <property type="entry name" value="LSM1"/>
    <property type="match status" value="1"/>
</dbReference>
<evidence type="ECO:0000256" key="9">
    <source>
        <dbReference type="RuleBase" id="RU365048"/>
    </source>
</evidence>
<dbReference type="RefSeq" id="XP_009496543.1">
    <property type="nucleotide sequence ID" value="XM_009498268.1"/>
</dbReference>
<comment type="function">
    <text evidence="9">Plays role in pre-mRNA splicing as component of the U4/U6-U5 tri-snRNP complex that is involved in spliceosome assembly, and as component of the precatalytic spliceosome (spliceosome B complex). The heptameric LSM2-8 complex binds specifically to the 3'-terminal U-tract of U6 snRNA.</text>
</comment>
<dbReference type="CDD" id="cd01727">
    <property type="entry name" value="LSm8"/>
    <property type="match status" value="1"/>
</dbReference>
<evidence type="ECO:0000256" key="5">
    <source>
        <dbReference type="ARBA" id="ARBA00022884"/>
    </source>
</evidence>
<dbReference type="GO" id="GO:0005688">
    <property type="term" value="C:U6 snRNP"/>
    <property type="evidence" value="ECO:0007669"/>
    <property type="project" value="UniProtKB-UniRule"/>
</dbReference>
<dbReference type="EMBL" id="KB932207">
    <property type="protein sequence ID" value="KCV68972.1"/>
    <property type="molecule type" value="Genomic_DNA"/>
</dbReference>
<keyword evidence="8 9" id="KW-0687">Ribonucleoprotein</keyword>
<keyword evidence="7 9" id="KW-0539">Nucleus</keyword>
<dbReference type="PROSITE" id="PS52002">
    <property type="entry name" value="SM"/>
    <property type="match status" value="1"/>
</dbReference>
<dbReference type="Proteomes" id="UP000030693">
    <property type="component" value="Unassembled WGS sequence"/>
</dbReference>
<evidence type="ECO:0000256" key="3">
    <source>
        <dbReference type="ARBA" id="ARBA00022664"/>
    </source>
</evidence>
<evidence type="ECO:0000256" key="4">
    <source>
        <dbReference type="ARBA" id="ARBA00022728"/>
    </source>
</evidence>
<keyword evidence="3 9" id="KW-0507">mRNA processing</keyword>
<dbReference type="InterPro" id="IPR034103">
    <property type="entry name" value="Lsm8"/>
</dbReference>
<comment type="subunit">
    <text evidence="9">LSm subunits form a heteromer with a doughnut shape.</text>
</comment>
<dbReference type="GO" id="GO:0003729">
    <property type="term" value="F:mRNA binding"/>
    <property type="evidence" value="ECO:0007669"/>
    <property type="project" value="TreeGrafter"/>
</dbReference>
<evidence type="ECO:0000313" key="11">
    <source>
        <dbReference type="EMBL" id="KCV68972.1"/>
    </source>
</evidence>
<evidence type="ECO:0000259" key="10">
    <source>
        <dbReference type="PROSITE" id="PS52002"/>
    </source>
</evidence>
<dbReference type="GO" id="GO:0046540">
    <property type="term" value="C:U4/U6 x U5 tri-snRNP complex"/>
    <property type="evidence" value="ECO:0007669"/>
    <property type="project" value="UniProtKB-UniRule"/>
</dbReference>
<dbReference type="eggNOG" id="KOG1784">
    <property type="taxonomic scope" value="Eukaryota"/>
</dbReference>
<dbReference type="OrthoDB" id="10263346at2759"/>
<dbReference type="STRING" id="691883.A0A058Z657"/>
<organism evidence="11">
    <name type="scientific">Fonticula alba</name>
    <name type="common">Slime mold</name>
    <dbReference type="NCBI Taxonomy" id="691883"/>
    <lineage>
        <taxon>Eukaryota</taxon>
        <taxon>Rotosphaerida</taxon>
        <taxon>Fonticulaceae</taxon>
        <taxon>Fonticula</taxon>
    </lineage>
</organism>
<dbReference type="InterPro" id="IPR001163">
    <property type="entry name" value="Sm_dom_euk/arc"/>
</dbReference>
<dbReference type="InterPro" id="IPR044642">
    <property type="entry name" value="PTHR15588"/>
</dbReference>
<evidence type="ECO:0000256" key="8">
    <source>
        <dbReference type="ARBA" id="ARBA00023274"/>
    </source>
</evidence>
<proteinExistence type="inferred from homology"/>
<protein>
    <recommendedName>
        <fullName evidence="9">U6 snRNA-associated Sm-like protein LSm8</fullName>
    </recommendedName>
</protein>
<sequence length="116" mass="12495">MSNELQRLVGRNIFVMTCEGRVLIGKLRGVDTVMNLTMSDLRERLFRGSGLPPAEGAGETFMAEPAAEGEGVEEISLGTMVVRGDNVAVVGEIDEDIESQIDWSSVAALPLPPIKH</sequence>
<dbReference type="InterPro" id="IPR010920">
    <property type="entry name" value="LSM_dom_sf"/>
</dbReference>
<dbReference type="GO" id="GO:0000398">
    <property type="term" value="P:mRNA splicing, via spliceosome"/>
    <property type="evidence" value="ECO:0007669"/>
    <property type="project" value="UniProtKB-UniRule"/>
</dbReference>
<evidence type="ECO:0000256" key="2">
    <source>
        <dbReference type="ARBA" id="ARBA00006850"/>
    </source>
</evidence>
<keyword evidence="12" id="KW-1185">Reference proteome</keyword>
<dbReference type="GeneID" id="20529117"/>
<dbReference type="Pfam" id="PF01423">
    <property type="entry name" value="LSM"/>
    <property type="match status" value="1"/>
</dbReference>
<dbReference type="GO" id="GO:0071011">
    <property type="term" value="C:precatalytic spliceosome"/>
    <property type="evidence" value="ECO:0007669"/>
    <property type="project" value="TreeGrafter"/>
</dbReference>
<evidence type="ECO:0000313" key="12">
    <source>
        <dbReference type="Proteomes" id="UP000030693"/>
    </source>
</evidence>
<evidence type="ECO:0000256" key="7">
    <source>
        <dbReference type="ARBA" id="ARBA00023242"/>
    </source>
</evidence>
<dbReference type="PANTHER" id="PTHR15588:SF9">
    <property type="entry name" value="U6 SNRNA-ASSOCIATED SM-LIKE PROTEIN LSM8"/>
    <property type="match status" value="1"/>
</dbReference>
<dbReference type="SMART" id="SM00651">
    <property type="entry name" value="Sm"/>
    <property type="match status" value="1"/>
</dbReference>
<dbReference type="OMA" id="AACDQTT"/>
<dbReference type="SUPFAM" id="SSF50182">
    <property type="entry name" value="Sm-like ribonucleoproteins"/>
    <property type="match status" value="1"/>
</dbReference>
<evidence type="ECO:0000256" key="1">
    <source>
        <dbReference type="ARBA" id="ARBA00004123"/>
    </source>
</evidence>
<dbReference type="Gene3D" id="2.30.30.100">
    <property type="match status" value="1"/>
</dbReference>
<name>A0A058Z657_FONAL</name>
<gene>
    <name evidence="9" type="primary">LSM8</name>
    <name evidence="11" type="ORF">H696_04392</name>
</gene>
<reference evidence="11" key="1">
    <citation type="submission" date="2013-04" db="EMBL/GenBank/DDBJ databases">
        <title>The Genome Sequence of Fonticula alba ATCC 38817.</title>
        <authorList>
            <consortium name="The Broad Institute Genomics Platform"/>
            <person name="Russ C."/>
            <person name="Cuomo C."/>
            <person name="Burger G."/>
            <person name="Gray M.W."/>
            <person name="Holland P.W.H."/>
            <person name="King N."/>
            <person name="Lang F.B.F."/>
            <person name="Roger A.J."/>
            <person name="Ruiz-Trillo I."/>
            <person name="Brown M."/>
            <person name="Walker B."/>
            <person name="Young S."/>
            <person name="Zeng Q."/>
            <person name="Gargeya S."/>
            <person name="Fitzgerald M."/>
            <person name="Haas B."/>
            <person name="Abouelleil A."/>
            <person name="Allen A.W."/>
            <person name="Alvarado L."/>
            <person name="Arachchi H.M."/>
            <person name="Berlin A.M."/>
            <person name="Chapman S.B."/>
            <person name="Gainer-Dewar J."/>
            <person name="Goldberg J."/>
            <person name="Griggs A."/>
            <person name="Gujja S."/>
            <person name="Hansen M."/>
            <person name="Howarth C."/>
            <person name="Imamovic A."/>
            <person name="Ireland A."/>
            <person name="Larimer J."/>
            <person name="McCowan C."/>
            <person name="Murphy C."/>
            <person name="Pearson M."/>
            <person name="Poon T.W."/>
            <person name="Priest M."/>
            <person name="Roberts A."/>
            <person name="Saif S."/>
            <person name="Shea T."/>
            <person name="Sisk P."/>
            <person name="Sykes S."/>
            <person name="Wortman J."/>
            <person name="Nusbaum C."/>
            <person name="Birren B."/>
        </authorList>
    </citation>
    <scope>NUCLEOTIDE SEQUENCE [LARGE SCALE GENOMIC DNA]</scope>
    <source>
        <strain evidence="11">ATCC 38817</strain>
    </source>
</reference>